<name>A0ABT9U5I4_PAEHA</name>
<keyword evidence="2" id="KW-1185">Reference proteome</keyword>
<accession>A0ABT9U5I4</accession>
<evidence type="ECO:0000313" key="2">
    <source>
        <dbReference type="Proteomes" id="UP001229346"/>
    </source>
</evidence>
<proteinExistence type="predicted"/>
<dbReference type="EMBL" id="JAUSSU010000006">
    <property type="protein sequence ID" value="MDQ0113669.1"/>
    <property type="molecule type" value="Genomic_DNA"/>
</dbReference>
<dbReference type="Proteomes" id="UP001229346">
    <property type="component" value="Unassembled WGS sequence"/>
</dbReference>
<protein>
    <submittedName>
        <fullName evidence="1">Uncharacterized protein</fullName>
    </submittedName>
</protein>
<dbReference type="RefSeq" id="WP_307204917.1">
    <property type="nucleotide sequence ID" value="NZ_JAUSSU010000006.1"/>
</dbReference>
<sequence length="68" mass="7462">MARGTNCTGEVYTAAVAVPYHAELEKVFLEEFDNLMLSGGDIDTTIRNTQEKVQKIIRDAREFLAGGG</sequence>
<gene>
    <name evidence="1" type="ORF">J2T15_003112</name>
</gene>
<reference evidence="1 2" key="1">
    <citation type="submission" date="2023-07" db="EMBL/GenBank/DDBJ databases">
        <title>Sorghum-associated microbial communities from plants grown in Nebraska, USA.</title>
        <authorList>
            <person name="Schachtman D."/>
        </authorList>
    </citation>
    <scope>NUCLEOTIDE SEQUENCE [LARGE SCALE GENOMIC DNA]</scope>
    <source>
        <strain evidence="1 2">CC482</strain>
    </source>
</reference>
<evidence type="ECO:0000313" key="1">
    <source>
        <dbReference type="EMBL" id="MDQ0113669.1"/>
    </source>
</evidence>
<organism evidence="1 2">
    <name type="scientific">Paenibacillus harenae</name>
    <dbReference type="NCBI Taxonomy" id="306543"/>
    <lineage>
        <taxon>Bacteria</taxon>
        <taxon>Bacillati</taxon>
        <taxon>Bacillota</taxon>
        <taxon>Bacilli</taxon>
        <taxon>Bacillales</taxon>
        <taxon>Paenibacillaceae</taxon>
        <taxon>Paenibacillus</taxon>
    </lineage>
</organism>
<comment type="caution">
    <text evidence="1">The sequence shown here is derived from an EMBL/GenBank/DDBJ whole genome shotgun (WGS) entry which is preliminary data.</text>
</comment>